<dbReference type="Proteomes" id="UP000074561">
    <property type="component" value="Chromosome"/>
</dbReference>
<feature type="compositionally biased region" description="Polar residues" evidence="1">
    <location>
        <begin position="1"/>
        <end position="11"/>
    </location>
</feature>
<dbReference type="PATRIC" id="fig|279113.9.peg.3407"/>
<name>A0A127Q6S4_9BURK</name>
<accession>A0A127Q6S4</accession>
<dbReference type="EMBL" id="CP013234">
    <property type="protein sequence ID" value="AMP05770.1"/>
    <property type="molecule type" value="Genomic_DNA"/>
</dbReference>
<dbReference type="AlphaFoldDB" id="A0A127Q6S4"/>
<dbReference type="KEGG" id="cpra:CPter91_3444"/>
<feature type="region of interest" description="Disordered" evidence="1">
    <location>
        <begin position="1"/>
        <end position="28"/>
    </location>
</feature>
<proteinExistence type="predicted"/>
<gene>
    <name evidence="2" type="ORF">CPter91_3444</name>
</gene>
<evidence type="ECO:0000313" key="3">
    <source>
        <dbReference type="Proteomes" id="UP000074561"/>
    </source>
</evidence>
<protein>
    <submittedName>
        <fullName evidence="2">Uncharacterized protein</fullName>
    </submittedName>
</protein>
<sequence>MVSSALTQSNKVDFPNPEGPTKNTISPMSMRRSVLFAFEADHAAERRGHRQAQHHFEFTGV</sequence>
<evidence type="ECO:0000256" key="1">
    <source>
        <dbReference type="SAM" id="MobiDB-lite"/>
    </source>
</evidence>
<organism evidence="2 3">
    <name type="scientific">Collimonas pratensis</name>
    <dbReference type="NCBI Taxonomy" id="279113"/>
    <lineage>
        <taxon>Bacteria</taxon>
        <taxon>Pseudomonadati</taxon>
        <taxon>Pseudomonadota</taxon>
        <taxon>Betaproteobacteria</taxon>
        <taxon>Burkholderiales</taxon>
        <taxon>Oxalobacteraceae</taxon>
        <taxon>Collimonas</taxon>
    </lineage>
</organism>
<reference evidence="2 3" key="1">
    <citation type="submission" date="2015-11" db="EMBL/GenBank/DDBJ databases">
        <title>Exploring the genomic traits of fungus-feeding bacterial genus Collimonas.</title>
        <authorList>
            <person name="Song C."/>
            <person name="Schmidt R."/>
            <person name="de Jager V."/>
            <person name="Krzyzanowska D."/>
            <person name="Jongedijk E."/>
            <person name="Cankar K."/>
            <person name="Beekwilder J."/>
            <person name="van Veen A."/>
            <person name="de Boer W."/>
            <person name="van Veen J.A."/>
            <person name="Garbeva P."/>
        </authorList>
    </citation>
    <scope>NUCLEOTIDE SEQUENCE [LARGE SCALE GENOMIC DNA]</scope>
    <source>
        <strain evidence="2 3">Ter91</strain>
    </source>
</reference>
<evidence type="ECO:0000313" key="2">
    <source>
        <dbReference type="EMBL" id="AMP05770.1"/>
    </source>
</evidence>